<dbReference type="InterPro" id="IPR013148">
    <property type="entry name" value="Glyco_hydro_32_N"/>
</dbReference>
<evidence type="ECO:0000256" key="2">
    <source>
        <dbReference type="ARBA" id="ARBA00012758"/>
    </source>
</evidence>
<evidence type="ECO:0000256" key="1">
    <source>
        <dbReference type="ARBA" id="ARBA00009902"/>
    </source>
</evidence>
<evidence type="ECO:0000256" key="4">
    <source>
        <dbReference type="ARBA" id="ARBA00023295"/>
    </source>
</evidence>
<dbReference type="SUPFAM" id="SSF49899">
    <property type="entry name" value="Concanavalin A-like lectins/glucanases"/>
    <property type="match status" value="1"/>
</dbReference>
<dbReference type="InterPro" id="IPR001362">
    <property type="entry name" value="Glyco_hydro_32"/>
</dbReference>
<dbReference type="Gene3D" id="2.115.10.20">
    <property type="entry name" value="Glycosyl hydrolase domain, family 43"/>
    <property type="match status" value="1"/>
</dbReference>
<dbReference type="Gene3D" id="2.60.120.560">
    <property type="entry name" value="Exo-inulinase, domain 1"/>
    <property type="match status" value="1"/>
</dbReference>
<evidence type="ECO:0000259" key="6">
    <source>
        <dbReference type="Pfam" id="PF00251"/>
    </source>
</evidence>
<evidence type="ECO:0000313" key="8">
    <source>
        <dbReference type="EMBL" id="PVG84084.1"/>
    </source>
</evidence>
<dbReference type="InterPro" id="IPR013189">
    <property type="entry name" value="Glyco_hydro_32_C"/>
</dbReference>
<dbReference type="RefSeq" id="WP_116570213.1">
    <property type="nucleotide sequence ID" value="NZ_QDGZ01000001.1"/>
</dbReference>
<keyword evidence="4 5" id="KW-0326">Glycosidase</keyword>
<dbReference type="OrthoDB" id="9759709at2"/>
<evidence type="ECO:0000256" key="5">
    <source>
        <dbReference type="RuleBase" id="RU362110"/>
    </source>
</evidence>
<dbReference type="GO" id="GO:0005975">
    <property type="term" value="P:carbohydrate metabolic process"/>
    <property type="evidence" value="ECO:0007669"/>
    <property type="project" value="InterPro"/>
</dbReference>
<dbReference type="EMBL" id="QDGZ01000001">
    <property type="protein sequence ID" value="PVG84084.1"/>
    <property type="molecule type" value="Genomic_DNA"/>
</dbReference>
<evidence type="ECO:0000259" key="7">
    <source>
        <dbReference type="Pfam" id="PF08244"/>
    </source>
</evidence>
<accession>A0A2T8FEE8</accession>
<dbReference type="GO" id="GO:0004564">
    <property type="term" value="F:beta-fructofuranosidase activity"/>
    <property type="evidence" value="ECO:0007669"/>
    <property type="project" value="UniProtKB-EC"/>
</dbReference>
<dbReference type="SMART" id="SM00640">
    <property type="entry name" value="Glyco_32"/>
    <property type="match status" value="1"/>
</dbReference>
<dbReference type="AlphaFoldDB" id="A0A2T8FEE8"/>
<proteinExistence type="inferred from homology"/>
<evidence type="ECO:0000313" key="9">
    <source>
        <dbReference type="Proteomes" id="UP000246018"/>
    </source>
</evidence>
<name>A0A2T8FEE8_9ACTN</name>
<dbReference type="Proteomes" id="UP000246018">
    <property type="component" value="Unassembled WGS sequence"/>
</dbReference>
<protein>
    <recommendedName>
        <fullName evidence="2">beta-fructofuranosidase</fullName>
        <ecNumber evidence="2">3.2.1.26</ecNumber>
    </recommendedName>
</protein>
<keyword evidence="9" id="KW-1185">Reference proteome</keyword>
<dbReference type="Pfam" id="PF00251">
    <property type="entry name" value="Glyco_hydro_32N"/>
    <property type="match status" value="1"/>
</dbReference>
<dbReference type="SUPFAM" id="SSF75005">
    <property type="entry name" value="Arabinanase/levansucrase/invertase"/>
    <property type="match status" value="1"/>
</dbReference>
<keyword evidence="3 5" id="KW-0378">Hydrolase</keyword>
<dbReference type="Pfam" id="PF08244">
    <property type="entry name" value="Glyco_hydro_32C"/>
    <property type="match status" value="1"/>
</dbReference>
<dbReference type="PANTHER" id="PTHR43101:SF1">
    <property type="entry name" value="BETA-FRUCTOSIDASE"/>
    <property type="match status" value="1"/>
</dbReference>
<dbReference type="PANTHER" id="PTHR43101">
    <property type="entry name" value="BETA-FRUCTOSIDASE"/>
    <property type="match status" value="1"/>
</dbReference>
<gene>
    <name evidence="8" type="ORF">DDE18_00045</name>
</gene>
<reference evidence="8 9" key="1">
    <citation type="submission" date="2018-04" db="EMBL/GenBank/DDBJ databases">
        <title>Genome of Nocardioides gansuensis WSJ-1.</title>
        <authorList>
            <person name="Wu S."/>
            <person name="Wang G."/>
        </authorList>
    </citation>
    <scope>NUCLEOTIDE SEQUENCE [LARGE SCALE GENOMIC DNA]</scope>
    <source>
        <strain evidence="8 9">WSJ-1</strain>
    </source>
</reference>
<comment type="similarity">
    <text evidence="1 5">Belongs to the glycosyl hydrolase 32 family.</text>
</comment>
<organism evidence="8 9">
    <name type="scientific">Nocardioides gansuensis</name>
    <dbReference type="NCBI Taxonomy" id="2138300"/>
    <lineage>
        <taxon>Bacteria</taxon>
        <taxon>Bacillati</taxon>
        <taxon>Actinomycetota</taxon>
        <taxon>Actinomycetes</taxon>
        <taxon>Propionibacteriales</taxon>
        <taxon>Nocardioidaceae</taxon>
        <taxon>Nocardioides</taxon>
    </lineage>
</organism>
<sequence length="509" mass="57066">MPLQGKQVFYSPQDGFVGDVIPFWHDGEFWLYYLLDRHPGEGTPWRLVRTGDFVDFVEAGTGLANGDAAADDFNAYTGSIVEADGKHHLFYTGQNPKILDERTGVPRQVVMHAISHDGMATWVKQPEDTFTAPADRYDLADWRDPFVFRPDPQGPWRMLIASRHLTGPSRRRGLIAQCVSWDLHNWEVTEPFWDPALYVTHECPDVFSMGEWWYLVYSEFSERFTTRYRMSHSPLGPWQLPPGSDGSVDARAFYAAKTAADERGVRYAFGWIPTRLGLSDDGAWEWAGELAVHQVVQRQDGTLDFRLPATIRDSFTETVEVGFTAVLGAWSSHDEGLRVSVPDGHACAVAEDLPDQFLLSADIEVAAGTSAVGVLLRASDDGDEGYAVRLEPRDGRITFDRWPRQHTGEAQWQIGGDVPQVLELERAADLTPGTHRLEVLVDGTAFVAYLDERVAMSGRMYDRRDGGLGLFVTEGQATFTDVSVRLRPLTRSTRRPGVPLVRELMEETT</sequence>
<dbReference type="EC" id="3.2.1.26" evidence="2"/>
<evidence type="ECO:0000256" key="3">
    <source>
        <dbReference type="ARBA" id="ARBA00022801"/>
    </source>
</evidence>
<feature type="domain" description="Glycosyl hydrolase family 32 C-terminal" evidence="7">
    <location>
        <begin position="356"/>
        <end position="484"/>
    </location>
</feature>
<comment type="caution">
    <text evidence="8">The sequence shown here is derived from an EMBL/GenBank/DDBJ whole genome shotgun (WGS) entry which is preliminary data.</text>
</comment>
<dbReference type="InterPro" id="IPR051214">
    <property type="entry name" value="GH32_Enzymes"/>
</dbReference>
<dbReference type="InterPro" id="IPR013320">
    <property type="entry name" value="ConA-like_dom_sf"/>
</dbReference>
<feature type="domain" description="Glycosyl hydrolase family 32 N-terminal" evidence="6">
    <location>
        <begin position="13"/>
        <end position="292"/>
    </location>
</feature>
<dbReference type="CDD" id="cd08995">
    <property type="entry name" value="GH32_EcAec43-like"/>
    <property type="match status" value="1"/>
</dbReference>
<dbReference type="InterPro" id="IPR023296">
    <property type="entry name" value="Glyco_hydro_beta-prop_sf"/>
</dbReference>